<organism evidence="3 4">
    <name type="scientific">Piptocephalis cylindrospora</name>
    <dbReference type="NCBI Taxonomy" id="1907219"/>
    <lineage>
        <taxon>Eukaryota</taxon>
        <taxon>Fungi</taxon>
        <taxon>Fungi incertae sedis</taxon>
        <taxon>Zoopagomycota</taxon>
        <taxon>Zoopagomycotina</taxon>
        <taxon>Zoopagomycetes</taxon>
        <taxon>Zoopagales</taxon>
        <taxon>Piptocephalidaceae</taxon>
        <taxon>Piptocephalis</taxon>
    </lineage>
</organism>
<feature type="compositionally biased region" description="Polar residues" evidence="1">
    <location>
        <begin position="573"/>
        <end position="583"/>
    </location>
</feature>
<feature type="compositionally biased region" description="Low complexity" evidence="1">
    <location>
        <begin position="561"/>
        <end position="572"/>
    </location>
</feature>
<protein>
    <submittedName>
        <fullName evidence="3">Uncharacterized protein</fullName>
    </submittedName>
</protein>
<feature type="region of interest" description="Disordered" evidence="1">
    <location>
        <begin position="64"/>
        <end position="97"/>
    </location>
</feature>
<evidence type="ECO:0000313" key="4">
    <source>
        <dbReference type="Proteomes" id="UP000267251"/>
    </source>
</evidence>
<dbReference type="Proteomes" id="UP000267251">
    <property type="component" value="Unassembled WGS sequence"/>
</dbReference>
<reference evidence="4" key="1">
    <citation type="journal article" date="2018" name="Nat. Microbiol.">
        <title>Leveraging single-cell genomics to expand the fungal tree of life.</title>
        <authorList>
            <person name="Ahrendt S.R."/>
            <person name="Quandt C.A."/>
            <person name="Ciobanu D."/>
            <person name="Clum A."/>
            <person name="Salamov A."/>
            <person name="Andreopoulos B."/>
            <person name="Cheng J.F."/>
            <person name="Woyke T."/>
            <person name="Pelin A."/>
            <person name="Henrissat B."/>
            <person name="Reynolds N.K."/>
            <person name="Benny G.L."/>
            <person name="Smith M.E."/>
            <person name="James T.Y."/>
            <person name="Grigoriev I.V."/>
        </authorList>
    </citation>
    <scope>NUCLEOTIDE SEQUENCE [LARGE SCALE GENOMIC DNA]</scope>
</reference>
<evidence type="ECO:0000313" key="3">
    <source>
        <dbReference type="EMBL" id="RKP13345.1"/>
    </source>
</evidence>
<proteinExistence type="predicted"/>
<feature type="compositionally biased region" description="Polar residues" evidence="1">
    <location>
        <begin position="79"/>
        <end position="88"/>
    </location>
</feature>
<dbReference type="EMBL" id="KZ988045">
    <property type="protein sequence ID" value="RKP13345.1"/>
    <property type="molecule type" value="Genomic_DNA"/>
</dbReference>
<feature type="compositionally biased region" description="Low complexity" evidence="1">
    <location>
        <begin position="330"/>
        <end position="347"/>
    </location>
</feature>
<gene>
    <name evidence="3" type="ORF">BJ684DRAFT_16252</name>
</gene>
<evidence type="ECO:0000256" key="1">
    <source>
        <dbReference type="SAM" id="MobiDB-lite"/>
    </source>
</evidence>
<accession>A0A4P9Y3A4</accession>
<name>A0A4P9Y3A4_9FUNG</name>
<feature type="compositionally biased region" description="Low complexity" evidence="1">
    <location>
        <begin position="252"/>
        <end position="282"/>
    </location>
</feature>
<feature type="region of interest" description="Disordered" evidence="1">
    <location>
        <begin position="384"/>
        <end position="620"/>
    </location>
</feature>
<keyword evidence="2" id="KW-0732">Signal</keyword>
<evidence type="ECO:0000256" key="2">
    <source>
        <dbReference type="SAM" id="SignalP"/>
    </source>
</evidence>
<feature type="region of interest" description="Disordered" evidence="1">
    <location>
        <begin position="191"/>
        <end position="352"/>
    </location>
</feature>
<feature type="signal peptide" evidence="2">
    <location>
        <begin position="1"/>
        <end position="24"/>
    </location>
</feature>
<feature type="chain" id="PRO_5020971099" evidence="2">
    <location>
        <begin position="25"/>
        <end position="620"/>
    </location>
</feature>
<dbReference type="AlphaFoldDB" id="A0A4P9Y3A4"/>
<feature type="compositionally biased region" description="Low complexity" evidence="1">
    <location>
        <begin position="207"/>
        <end position="221"/>
    </location>
</feature>
<sequence>MHFFTFILPLLLTISLSFLSLRQSSPVPDQQHVPAQPIREMPISKSLKQVNHPTTPSQIHLNSLKRHHASPSASRPPSTSQRHLTRSPSVVHRESLSSLSSDRKVVTRALSEVLNRLHKSEKEKHLPFRLLTREQIHFVAEQSFKDISGTHEKTVLEKELVKFMSDHHKQDIPRTHWDEIVRILTHNAKSVYERPGEQRSSASLRPSGASQRSGGQRSSASLRPFSASQRSSASKFALRDQRGPLSGGGGSLRRSQSTASSALNVPSMSSLSSLSSSSSSYLMGDEEDGEERGGYGPDGKSKKGFFGRLWKGVRGIGKGKGKDMDLDPISSRSQRSGSGSRSGSSTSLGVYYDKDMDGSMNLDADDVIESKGMWEKFKGKFRWGGQKAKRYQDIWATEDPTVTDDSKTQRQGNQHQGIEALANIAASLGQTAMTEARKRQRNQRKSSSSSSKYNDDDDEYSSKKSKYSDDDDDEIGSGRSKKDDDDDGWDSGKGSSLEGGNDGKGVNESGADDDPYDSMSNHDDHVGLDRSNGGDYSSRTDNESKASEVSSTTTHAHDPAHTPTPTANANDTSIATPSASSSLGHKLAYTPVDDPSHQSAAKPSSFRPHIKGPGLHASNL</sequence>
<keyword evidence="4" id="KW-1185">Reference proteome</keyword>